<feature type="compositionally biased region" description="Basic and acidic residues" evidence="1">
    <location>
        <begin position="335"/>
        <end position="349"/>
    </location>
</feature>
<protein>
    <recommendedName>
        <fullName evidence="2">C2H2-type domain-containing protein</fullName>
    </recommendedName>
</protein>
<feature type="region of interest" description="Disordered" evidence="1">
    <location>
        <begin position="194"/>
        <end position="251"/>
    </location>
</feature>
<dbReference type="InterPro" id="IPR013087">
    <property type="entry name" value="Znf_C2H2_type"/>
</dbReference>
<dbReference type="EMBL" id="OC940470">
    <property type="protein sequence ID" value="CAD7661943.1"/>
    <property type="molecule type" value="Genomic_DNA"/>
</dbReference>
<feature type="domain" description="C2H2-type" evidence="2">
    <location>
        <begin position="20"/>
        <end position="43"/>
    </location>
</feature>
<feature type="region of interest" description="Disordered" evidence="1">
    <location>
        <begin position="90"/>
        <end position="110"/>
    </location>
</feature>
<feature type="region of interest" description="Disordered" evidence="1">
    <location>
        <begin position="468"/>
        <end position="514"/>
    </location>
</feature>
<evidence type="ECO:0000313" key="3">
    <source>
        <dbReference type="EMBL" id="CAD7661943.1"/>
    </source>
</evidence>
<organism evidence="3">
    <name type="scientific">Oppiella nova</name>
    <dbReference type="NCBI Taxonomy" id="334625"/>
    <lineage>
        <taxon>Eukaryota</taxon>
        <taxon>Metazoa</taxon>
        <taxon>Ecdysozoa</taxon>
        <taxon>Arthropoda</taxon>
        <taxon>Chelicerata</taxon>
        <taxon>Arachnida</taxon>
        <taxon>Acari</taxon>
        <taxon>Acariformes</taxon>
        <taxon>Sarcoptiformes</taxon>
        <taxon>Oribatida</taxon>
        <taxon>Brachypylina</taxon>
        <taxon>Oppioidea</taxon>
        <taxon>Oppiidae</taxon>
        <taxon>Oppiella</taxon>
    </lineage>
</organism>
<accession>A0A7R9MKP9</accession>
<proteinExistence type="predicted"/>
<reference evidence="3" key="1">
    <citation type="submission" date="2020-11" db="EMBL/GenBank/DDBJ databases">
        <authorList>
            <person name="Tran Van P."/>
        </authorList>
    </citation>
    <scope>NUCLEOTIDE SEQUENCE</scope>
</reference>
<evidence type="ECO:0000259" key="2">
    <source>
        <dbReference type="SMART" id="SM00355"/>
    </source>
</evidence>
<feature type="domain" description="C2H2-type" evidence="2">
    <location>
        <begin position="522"/>
        <end position="544"/>
    </location>
</feature>
<feature type="compositionally biased region" description="Polar residues" evidence="1">
    <location>
        <begin position="350"/>
        <end position="371"/>
    </location>
</feature>
<sequence length="555" mass="62130">HFDTHRTDRLNHKSPLDGHYQCLYCEFTHESKGNVIEHCCQRHPDYHILYYTSKKDAQTTEEPSPTGAHWDWSEFDIFKTTETQVNRVTSTDKANGAAERREPANGGQLDDYIDANTFKKKTYTSNVQTSQQKQMSGLSSRHLNKDDMPTHIGRGAHGAAKFAQPIGKPLRKSMPLSKTPAFLQQKAEMERRLELKARPVKQYESSDEDEDRASKVADRKGSNSTDTSDRGPVAKKTIPKPIGRENRPSKPLVCRLCDGNVRVVQNGGGGAHLAMFHPQLKGKADKGNAFFCGFCRKFVAYRDVEVRAHQKTCSKKVDTPRNMCLMLLVPEALKTESKLKPPMKPKSDSTPKPSTAQSVSKPSTVPTMKTSSSDKKRKFTPKGLIPLSDSDSDSELNRPFTSRATAPAARGVRSPEPKRQKLSTSQPPRPKSPVPQRQKSYDTAPPVKRKSVSFKPITVNKFYATKSADHRNRSSSDSVKTYQSSDSDDNDTTDGPPPQRKTTTIERADPDSDDDVHPVVHYVCLFCDIITSDWGEAYDHLLTHFDAIHKHVDDV</sequence>
<feature type="compositionally biased region" description="Basic and acidic residues" evidence="1">
    <location>
        <begin position="503"/>
        <end position="514"/>
    </location>
</feature>
<keyword evidence="4" id="KW-1185">Reference proteome</keyword>
<dbReference type="EMBL" id="CAJPVJ010025645">
    <property type="protein sequence ID" value="CAG2179079.1"/>
    <property type="molecule type" value="Genomic_DNA"/>
</dbReference>
<name>A0A7R9MKP9_9ACAR</name>
<feature type="region of interest" description="Disordered" evidence="1">
    <location>
        <begin position="335"/>
        <end position="449"/>
    </location>
</feature>
<dbReference type="AlphaFoldDB" id="A0A7R9MKP9"/>
<feature type="non-terminal residue" evidence="3">
    <location>
        <position position="555"/>
    </location>
</feature>
<dbReference type="SMART" id="SM00355">
    <property type="entry name" value="ZnF_C2H2"/>
    <property type="match status" value="2"/>
</dbReference>
<gene>
    <name evidence="3" type="ORF">ONB1V03_LOCUS18503</name>
</gene>
<dbReference type="Proteomes" id="UP000728032">
    <property type="component" value="Unassembled WGS sequence"/>
</dbReference>
<feature type="non-terminal residue" evidence="3">
    <location>
        <position position="1"/>
    </location>
</feature>
<feature type="compositionally biased region" description="Basic and acidic residues" evidence="1">
    <location>
        <begin position="212"/>
        <end position="221"/>
    </location>
</feature>
<evidence type="ECO:0000313" key="4">
    <source>
        <dbReference type="Proteomes" id="UP000728032"/>
    </source>
</evidence>
<evidence type="ECO:0000256" key="1">
    <source>
        <dbReference type="SAM" id="MobiDB-lite"/>
    </source>
</evidence>